<dbReference type="Proteomes" id="UP000074561">
    <property type="component" value="Chromosome"/>
</dbReference>
<dbReference type="EMBL" id="CP013234">
    <property type="protein sequence ID" value="AMP05981.1"/>
    <property type="molecule type" value="Genomic_DNA"/>
</dbReference>
<accession>A0A127Q7K3</accession>
<dbReference type="AlphaFoldDB" id="A0A127Q7K3"/>
<gene>
    <name evidence="1" type="ORF">CPter91_3661</name>
</gene>
<name>A0A127Q7K3_9BURK</name>
<evidence type="ECO:0000313" key="1">
    <source>
        <dbReference type="EMBL" id="AMP05981.1"/>
    </source>
</evidence>
<sequence>MRDRVTFDTDEGIQAGYVNDLRRDLGNGELHAWVELEHSLPGCFRAVPVSVIMTSDKVGPPSTCYIGMDWATYAAYLNTPLVADAI</sequence>
<dbReference type="PATRIC" id="fig|279113.9.peg.3634"/>
<protein>
    <submittedName>
        <fullName evidence="1">Uncharacterized protein</fullName>
    </submittedName>
</protein>
<reference evidence="1 2" key="1">
    <citation type="submission" date="2015-11" db="EMBL/GenBank/DDBJ databases">
        <title>Exploring the genomic traits of fungus-feeding bacterial genus Collimonas.</title>
        <authorList>
            <person name="Song C."/>
            <person name="Schmidt R."/>
            <person name="de Jager V."/>
            <person name="Krzyzanowska D."/>
            <person name="Jongedijk E."/>
            <person name="Cankar K."/>
            <person name="Beekwilder J."/>
            <person name="van Veen A."/>
            <person name="de Boer W."/>
            <person name="van Veen J.A."/>
            <person name="Garbeva P."/>
        </authorList>
    </citation>
    <scope>NUCLEOTIDE SEQUENCE [LARGE SCALE GENOMIC DNA]</scope>
    <source>
        <strain evidence="1 2">Ter91</strain>
    </source>
</reference>
<dbReference type="KEGG" id="cpra:CPter91_3661"/>
<organism evidence="1 2">
    <name type="scientific">Collimonas pratensis</name>
    <dbReference type="NCBI Taxonomy" id="279113"/>
    <lineage>
        <taxon>Bacteria</taxon>
        <taxon>Pseudomonadati</taxon>
        <taxon>Pseudomonadota</taxon>
        <taxon>Betaproteobacteria</taxon>
        <taxon>Burkholderiales</taxon>
        <taxon>Oxalobacteraceae</taxon>
        <taxon>Collimonas</taxon>
    </lineage>
</organism>
<evidence type="ECO:0000313" key="2">
    <source>
        <dbReference type="Proteomes" id="UP000074561"/>
    </source>
</evidence>
<proteinExistence type="predicted"/>
<dbReference type="STRING" id="279113.CPter91_3661"/>